<gene>
    <name evidence="3" type="ORF">A2725_01315</name>
</gene>
<keyword evidence="1" id="KW-0175">Coiled coil</keyword>
<feature type="coiled-coil region" evidence="1">
    <location>
        <begin position="44"/>
        <end position="107"/>
    </location>
</feature>
<reference evidence="3 4" key="1">
    <citation type="journal article" date="2016" name="Nat. Commun.">
        <title>Thousands of microbial genomes shed light on interconnected biogeochemical processes in an aquifer system.</title>
        <authorList>
            <person name="Anantharaman K."/>
            <person name="Brown C.T."/>
            <person name="Hug L.A."/>
            <person name="Sharon I."/>
            <person name="Castelle C.J."/>
            <person name="Probst A.J."/>
            <person name="Thomas B.C."/>
            <person name="Singh A."/>
            <person name="Wilkins M.J."/>
            <person name="Karaoz U."/>
            <person name="Brodie E.L."/>
            <person name="Williams K.H."/>
            <person name="Hubbard S.S."/>
            <person name="Banfield J.F."/>
        </authorList>
    </citation>
    <scope>NUCLEOTIDE SEQUENCE [LARGE SCALE GENOMIC DNA]</scope>
</reference>
<feature type="compositionally biased region" description="Polar residues" evidence="2">
    <location>
        <begin position="382"/>
        <end position="395"/>
    </location>
</feature>
<feature type="region of interest" description="Disordered" evidence="2">
    <location>
        <begin position="378"/>
        <end position="405"/>
    </location>
</feature>
<feature type="region of interest" description="Disordered" evidence="2">
    <location>
        <begin position="340"/>
        <end position="361"/>
    </location>
</feature>
<evidence type="ECO:0000313" key="3">
    <source>
        <dbReference type="EMBL" id="OGH59449.1"/>
    </source>
</evidence>
<sequence>MSDDNIKKPNIDLPTEVGNSPIDVEVRPIEGKLLGLKAEMESVIAEHGKDIREKKIDLDNLLKEVSDLLEEIKGFEDPDIDNAKKRLGDLQNRLKVIEDKYNTVIDEYGDLLLDDEEPKAVSDTNEDKKLSVTLGDNSKNKAILESLRGKLPDQNILVKGSEQNVVDKTDKVEIPVEPESALEIKTSTRAFPEQPDQFEKYIDNVWNETGNAREATDIILNEFVNNTSADFIVKYGFEKIKTVERKLLGLAMGASRLSLEELKKQVKEILNEEIFNKAEPVVAQSVLDEATDRTELPVDAESVVVNGEINEDTQRTAIPNVDVLSVEEIAPEVDAVPEFVEPEEPPRRVYPTSRVDDKDSDEVPMAVVEEQVDTNKYPINPFEQTQPTPSLGVETSKNKTSENEISDGKPVVLEDNIDTEKTFVEPQSHRIISADVIDEYKRLNQLKENLEEKRKAYIQAKKLYETKDDAFTRVGRIFSRKKIADIETNFARAEVEYREARAEYVGASIEKALDEQISVVEAEVEDITKDTKLEKGWAKAMAFYKKLGELNLANLVSKTKFGKREIEKMSWFGKTVTRMLSVRTGAFAASTLAGFAGIALAGAFRFVGSSGLSYDFMDNLSKARKESKGLLKPMSKEEIEKLSDEDISKRMRTIEGVVVMDGVKLQTSKYFENYKLLQTEYKKRHAQEYVVDETIEKKDSNAFLDSSMKKADDELEKELKDLRSGRTKRKVVAGAIGVVAVSGLVGKLIRKGGSGVMSLYEHYFGNAPDESVAGVGRLAIPEDNIKIPDTTPDTAPIVNDTTPATTSVESVVEKMTPEKFKEEHYDSLVHKGEGVTHVLQRDLHANPEHLQAYQHIKGVDKIVQAHDGDYTKITTKELNRAAWLIENDKTNGFGQEVLIKGPNDNVAVVFDNKSNRYVMGTMDDSDITKRIYSKLDVTVTTDPVTIENVDGTAIETEFAKVPATLQGSEIKHYYPTDNGFGVEMYDGNKLEGYRWEAMSPRGGEVGNNEALMSGDAQLSAGPHAEYVSGPAIDAMSGDRSNFDIVGHTETIQKTINVPFTGELPKGSAFVSTEAMINAVENKPSGVTEAVDVNKVVADISLTDNKVDAISGADHFVKPENNLAVEKPIADDVDKLKVESEENVSYPSEEVVPVQNTQVEAEDAETSPETEKIESNTEVSVVDPEIQNKYREVYDQEFNKYLNYLKNRVNYHSIEGHDVKDSASFGSLIVQDLGSSSTLDSSNQELIDLLKTDAKASSEQIAEAVRMNMLNHITDDYKDEAELLFNTEQANENEIDVVKGGSNVMKISSNGKDYIIFDKEYTFLQGDNGVVVAVDSNGKEHLIDVDLSETPPKITVQD</sequence>
<feature type="coiled-coil region" evidence="1">
    <location>
        <begin position="433"/>
        <end position="503"/>
    </location>
</feature>
<comment type="caution">
    <text evidence="3">The sequence shown here is derived from an EMBL/GenBank/DDBJ whole genome shotgun (WGS) entry which is preliminary data.</text>
</comment>
<proteinExistence type="predicted"/>
<evidence type="ECO:0000313" key="4">
    <source>
        <dbReference type="Proteomes" id="UP000177067"/>
    </source>
</evidence>
<accession>A0A1F6LJD3</accession>
<name>A0A1F6LJD3_9BACT</name>
<evidence type="ECO:0000256" key="1">
    <source>
        <dbReference type="SAM" id="Coils"/>
    </source>
</evidence>
<evidence type="ECO:0000256" key="2">
    <source>
        <dbReference type="SAM" id="MobiDB-lite"/>
    </source>
</evidence>
<dbReference type="Proteomes" id="UP000177067">
    <property type="component" value="Unassembled WGS sequence"/>
</dbReference>
<dbReference type="EMBL" id="MFPS01000007">
    <property type="protein sequence ID" value="OGH59449.1"/>
    <property type="molecule type" value="Genomic_DNA"/>
</dbReference>
<protein>
    <submittedName>
        <fullName evidence="3">Uncharacterized protein</fullName>
    </submittedName>
</protein>
<organism evidence="3 4">
    <name type="scientific">Candidatus Magasanikbacteria bacterium RIFCSPHIGHO2_01_FULL_33_34</name>
    <dbReference type="NCBI Taxonomy" id="1798671"/>
    <lineage>
        <taxon>Bacteria</taxon>
        <taxon>Candidatus Magasanikiibacteriota</taxon>
    </lineage>
</organism>